<keyword evidence="4" id="KW-1185">Reference proteome</keyword>
<sequence length="408" mass="46097">MPDPLPHVISLCGTFLKPEMQSIYRQVTGLKRVRTTVYTQSHENAEMFPFEPVVTLKKLPRPRLKGNFLLRFWFKHVIKSWPPPFPINKEVSPYYPYDLVELLKADKPDLVHVYYGHKAVHYLDMLEAWGGPFVVSFHGVDVSKFLDQPEYVAKLKTVFKKANLVMARSQSLLDRLEELGCPADKLRMNHTPIPLEHLQAEVRQPPKDGQWRLVQACRLIQKKGILTTLKALAIVKQKHPLVRYVLCGEGPLKPKIEETVHKLGLEDNVEMLGWLDQQQLLEQYRIAQMFLHPSQKTKEEDQEGIPNSMLEAMATGLPVVATMHGGIPEAVHSGEDGLLVPEKNPEELAQAILKIMETPSELARLSQNAAASVRENFGSETQVAAMEDVYLSAICLHATHGKTSVCCP</sequence>
<dbReference type="Proteomes" id="UP000253426">
    <property type="component" value="Unassembled WGS sequence"/>
</dbReference>
<dbReference type="SUPFAM" id="SSF53756">
    <property type="entry name" value="UDP-Glycosyltransferase/glycogen phosphorylase"/>
    <property type="match status" value="1"/>
</dbReference>
<dbReference type="RefSeq" id="WP_170156916.1">
    <property type="nucleotide sequence ID" value="NZ_QNRR01000002.1"/>
</dbReference>
<dbReference type="InterPro" id="IPR028098">
    <property type="entry name" value="Glyco_trans_4-like_N"/>
</dbReference>
<evidence type="ECO:0000259" key="1">
    <source>
        <dbReference type="Pfam" id="PF00534"/>
    </source>
</evidence>
<dbReference type="InterPro" id="IPR050194">
    <property type="entry name" value="Glycosyltransferase_grp1"/>
</dbReference>
<evidence type="ECO:0000313" key="4">
    <source>
        <dbReference type="Proteomes" id="UP000253426"/>
    </source>
</evidence>
<proteinExistence type="predicted"/>
<feature type="domain" description="Glycosyltransferase subfamily 4-like N-terminal" evidence="2">
    <location>
        <begin position="76"/>
        <end position="196"/>
    </location>
</feature>
<reference evidence="3 4" key="1">
    <citation type="submission" date="2018-06" db="EMBL/GenBank/DDBJ databases">
        <title>Genomic Encyclopedia of Type Strains, Phase IV (KMG-IV): sequencing the most valuable type-strain genomes for metagenomic binning, comparative biology and taxonomic classification.</title>
        <authorList>
            <person name="Goeker M."/>
        </authorList>
    </citation>
    <scope>NUCLEOTIDE SEQUENCE [LARGE SCALE GENOMIC DNA]</scope>
    <source>
        <strain evidence="3 4">DSM 25532</strain>
    </source>
</reference>
<dbReference type="AlphaFoldDB" id="A0A366HRQ8"/>
<evidence type="ECO:0000313" key="3">
    <source>
        <dbReference type="EMBL" id="RBP45939.1"/>
    </source>
</evidence>
<dbReference type="GO" id="GO:0016757">
    <property type="term" value="F:glycosyltransferase activity"/>
    <property type="evidence" value="ECO:0007669"/>
    <property type="project" value="InterPro"/>
</dbReference>
<name>A0A366HRQ8_9BACT</name>
<organism evidence="3 4">
    <name type="scientific">Roseimicrobium gellanilyticum</name>
    <dbReference type="NCBI Taxonomy" id="748857"/>
    <lineage>
        <taxon>Bacteria</taxon>
        <taxon>Pseudomonadati</taxon>
        <taxon>Verrucomicrobiota</taxon>
        <taxon>Verrucomicrobiia</taxon>
        <taxon>Verrucomicrobiales</taxon>
        <taxon>Verrucomicrobiaceae</taxon>
        <taxon>Roseimicrobium</taxon>
    </lineage>
</organism>
<gene>
    <name evidence="3" type="ORF">DES53_102323</name>
</gene>
<accession>A0A366HRQ8</accession>
<dbReference type="InterPro" id="IPR001296">
    <property type="entry name" value="Glyco_trans_1"/>
</dbReference>
<protein>
    <submittedName>
        <fullName evidence="3">Glycosyltransferase involved in cell wall biosynthesis</fullName>
    </submittedName>
</protein>
<evidence type="ECO:0000259" key="2">
    <source>
        <dbReference type="Pfam" id="PF13439"/>
    </source>
</evidence>
<comment type="caution">
    <text evidence="3">The sequence shown here is derived from an EMBL/GenBank/DDBJ whole genome shotgun (WGS) entry which is preliminary data.</text>
</comment>
<feature type="domain" description="Glycosyl transferase family 1" evidence="1">
    <location>
        <begin position="206"/>
        <end position="370"/>
    </location>
</feature>
<dbReference type="PANTHER" id="PTHR45947">
    <property type="entry name" value="SULFOQUINOVOSYL TRANSFERASE SQD2"/>
    <property type="match status" value="1"/>
</dbReference>
<dbReference type="Gene3D" id="3.40.50.2000">
    <property type="entry name" value="Glycogen Phosphorylase B"/>
    <property type="match status" value="2"/>
</dbReference>
<keyword evidence="3" id="KW-0808">Transferase</keyword>
<dbReference type="EMBL" id="QNRR01000002">
    <property type="protein sequence ID" value="RBP45939.1"/>
    <property type="molecule type" value="Genomic_DNA"/>
</dbReference>
<dbReference type="PANTHER" id="PTHR45947:SF3">
    <property type="entry name" value="SULFOQUINOVOSYL TRANSFERASE SQD2"/>
    <property type="match status" value="1"/>
</dbReference>
<dbReference type="Pfam" id="PF00534">
    <property type="entry name" value="Glycos_transf_1"/>
    <property type="match status" value="1"/>
</dbReference>
<dbReference type="Pfam" id="PF13439">
    <property type="entry name" value="Glyco_transf_4"/>
    <property type="match status" value="1"/>
</dbReference>